<keyword evidence="2" id="KW-1133">Transmembrane helix</keyword>
<keyword evidence="2" id="KW-0472">Membrane</keyword>
<organism evidence="3 4">
    <name type="scientific">Streptomyces sp. 900105755</name>
    <dbReference type="NCBI Taxonomy" id="3154389"/>
    <lineage>
        <taxon>Bacteria</taxon>
        <taxon>Bacillati</taxon>
        <taxon>Actinomycetota</taxon>
        <taxon>Actinomycetes</taxon>
        <taxon>Kitasatosporales</taxon>
        <taxon>Streptomycetaceae</taxon>
        <taxon>Streptomyces</taxon>
    </lineage>
</organism>
<proteinExistence type="predicted"/>
<evidence type="ECO:0000313" key="3">
    <source>
        <dbReference type="EMBL" id="MER6267980.1"/>
    </source>
</evidence>
<feature type="region of interest" description="Disordered" evidence="1">
    <location>
        <begin position="1"/>
        <end position="37"/>
    </location>
</feature>
<evidence type="ECO:0000256" key="2">
    <source>
        <dbReference type="SAM" id="Phobius"/>
    </source>
</evidence>
<keyword evidence="2" id="KW-0812">Transmembrane</keyword>
<protein>
    <submittedName>
        <fullName evidence="3">Uncharacterized protein</fullName>
    </submittedName>
</protein>
<keyword evidence="4" id="KW-1185">Reference proteome</keyword>
<feature type="transmembrane region" description="Helical" evidence="2">
    <location>
        <begin position="118"/>
        <end position="140"/>
    </location>
</feature>
<feature type="region of interest" description="Disordered" evidence="1">
    <location>
        <begin position="148"/>
        <end position="262"/>
    </location>
</feature>
<gene>
    <name evidence="3" type="ORF">ABT211_11845</name>
</gene>
<feature type="region of interest" description="Disordered" evidence="1">
    <location>
        <begin position="77"/>
        <end position="108"/>
    </location>
</feature>
<feature type="compositionally biased region" description="Gly residues" evidence="1">
    <location>
        <begin position="1"/>
        <end position="11"/>
    </location>
</feature>
<reference evidence="3 4" key="1">
    <citation type="submission" date="2024-06" db="EMBL/GenBank/DDBJ databases">
        <title>The Natural Products Discovery Center: Release of the First 8490 Sequenced Strains for Exploring Actinobacteria Biosynthetic Diversity.</title>
        <authorList>
            <person name="Kalkreuter E."/>
            <person name="Kautsar S.A."/>
            <person name="Yang D."/>
            <person name="Bader C.D."/>
            <person name="Teijaro C.N."/>
            <person name="Fluegel L."/>
            <person name="Davis C.M."/>
            <person name="Simpson J.R."/>
            <person name="Lauterbach L."/>
            <person name="Steele A.D."/>
            <person name="Gui C."/>
            <person name="Meng S."/>
            <person name="Li G."/>
            <person name="Viehrig K."/>
            <person name="Ye F."/>
            <person name="Su P."/>
            <person name="Kiefer A.F."/>
            <person name="Nichols A."/>
            <person name="Cepeda A.J."/>
            <person name="Yan W."/>
            <person name="Fan B."/>
            <person name="Jiang Y."/>
            <person name="Adhikari A."/>
            <person name="Zheng C.-J."/>
            <person name="Schuster L."/>
            <person name="Cowan T.M."/>
            <person name="Smanski M.J."/>
            <person name="Chevrette M.G."/>
            <person name="De Carvalho L.P.S."/>
            <person name="Shen B."/>
        </authorList>
    </citation>
    <scope>NUCLEOTIDE SEQUENCE [LARGE SCALE GENOMIC DNA]</scope>
    <source>
        <strain evidence="3 4">NPDC001694</strain>
    </source>
</reference>
<accession>A0ABV1TDK8</accession>
<evidence type="ECO:0000256" key="1">
    <source>
        <dbReference type="SAM" id="MobiDB-lite"/>
    </source>
</evidence>
<sequence length="262" mass="26026">MQWTGEGGAGYGEEPPSGRGYGYAHGHEATGGTAVDTATAEPEPWAAGAPVLVAGPDRLAGAEWDSPHGDVITVLPTDLDESGRPVPEPDTPENDPARPVFVDASGRRQRRVRRAARLLLIPAGVYVALLVSALLGGPAISAPFVPLPDTTHPATPRATTPGSPAGTDHGHPARSTDSGAADQDALDARPTAPRTAPGRTGGQAAATTPATTSATTATPAGTAAPTTTATPTTSAAASAGATSTEAPSAKGRANAASHKPVK</sequence>
<comment type="caution">
    <text evidence="3">The sequence shown here is derived from an EMBL/GenBank/DDBJ whole genome shotgun (WGS) entry which is preliminary data.</text>
</comment>
<dbReference type="Proteomes" id="UP001490365">
    <property type="component" value="Unassembled WGS sequence"/>
</dbReference>
<dbReference type="EMBL" id="JBEOZM010000004">
    <property type="protein sequence ID" value="MER6267980.1"/>
    <property type="molecule type" value="Genomic_DNA"/>
</dbReference>
<feature type="compositionally biased region" description="Low complexity" evidence="1">
    <location>
        <begin position="195"/>
        <end position="249"/>
    </location>
</feature>
<name>A0ABV1TDK8_9ACTN</name>
<dbReference type="RefSeq" id="WP_351956623.1">
    <property type="nucleotide sequence ID" value="NZ_JBEOZM010000004.1"/>
</dbReference>
<feature type="compositionally biased region" description="Low complexity" evidence="1">
    <location>
        <begin position="148"/>
        <end position="161"/>
    </location>
</feature>
<evidence type="ECO:0000313" key="4">
    <source>
        <dbReference type="Proteomes" id="UP001490365"/>
    </source>
</evidence>